<feature type="region of interest" description="Disordered" evidence="1">
    <location>
        <begin position="1"/>
        <end position="103"/>
    </location>
</feature>
<feature type="compositionally biased region" description="Basic and acidic residues" evidence="1">
    <location>
        <begin position="141"/>
        <end position="162"/>
    </location>
</feature>
<gene>
    <name evidence="2" type="ORF">FAGAP_148</name>
</gene>
<feature type="region of interest" description="Disordered" evidence="1">
    <location>
        <begin position="128"/>
        <end position="168"/>
    </location>
</feature>
<reference evidence="2" key="1">
    <citation type="submission" date="2020-01" db="EMBL/GenBank/DDBJ databases">
        <title>Identification and distribution of gene clusters putatively required for synthesis of sphingolipid metabolism inhibitors in phylogenetically diverse species of the filamentous fungus Fusarium.</title>
        <authorList>
            <person name="Kim H.-S."/>
            <person name="Busman M."/>
            <person name="Brown D.W."/>
            <person name="Divon H."/>
            <person name="Uhlig S."/>
            <person name="Proctor R.H."/>
        </authorList>
    </citation>
    <scope>NUCLEOTIDE SEQUENCE</scope>
    <source>
        <strain evidence="2">NRRL 31653</strain>
    </source>
</reference>
<evidence type="ECO:0000256" key="1">
    <source>
        <dbReference type="SAM" id="MobiDB-lite"/>
    </source>
</evidence>
<comment type="caution">
    <text evidence="2">The sequence shown here is derived from an EMBL/GenBank/DDBJ whole genome shotgun (WGS) entry which is preliminary data.</text>
</comment>
<feature type="compositionally biased region" description="Polar residues" evidence="1">
    <location>
        <begin position="57"/>
        <end position="69"/>
    </location>
</feature>
<accession>A0A9P5EHC2</accession>
<proteinExistence type="predicted"/>
<dbReference type="Proteomes" id="UP000737391">
    <property type="component" value="Unassembled WGS sequence"/>
</dbReference>
<keyword evidence="3" id="KW-1185">Reference proteome</keyword>
<evidence type="ECO:0000313" key="2">
    <source>
        <dbReference type="EMBL" id="KAF4503599.1"/>
    </source>
</evidence>
<sequence length="195" mass="22002">MSSHRRGRDSDHRRPNVPRPSGPRPMEPNSTNPRSNESRSNDPLPNGPRPKELRPTGPTNVDPQPTDSRLSGPRTMGPRSNDPQLTGGQPQPGASGAGGQNQIEITSLSKRLAEIRLQIETIYPLKAEQKAKVQSQKKRIAQMERDKRSAKSLHQADEELRKRGATLRGTERELETARLEEEEVFMSRWRLQHDK</sequence>
<dbReference type="EMBL" id="LUFC02000010">
    <property type="protein sequence ID" value="KAF4503599.1"/>
    <property type="molecule type" value="Genomic_DNA"/>
</dbReference>
<protein>
    <submittedName>
        <fullName evidence="2">Piccolo</fullName>
    </submittedName>
</protein>
<evidence type="ECO:0000313" key="3">
    <source>
        <dbReference type="Proteomes" id="UP000737391"/>
    </source>
</evidence>
<name>A0A9P5EHC2_9HYPO</name>
<feature type="compositionally biased region" description="Pro residues" evidence="1">
    <location>
        <begin position="17"/>
        <end position="26"/>
    </location>
</feature>
<dbReference type="AlphaFoldDB" id="A0A9P5EHC2"/>
<dbReference type="OrthoDB" id="5039025at2759"/>
<organism evidence="2 3">
    <name type="scientific">Fusarium agapanthi</name>
    <dbReference type="NCBI Taxonomy" id="1803897"/>
    <lineage>
        <taxon>Eukaryota</taxon>
        <taxon>Fungi</taxon>
        <taxon>Dikarya</taxon>
        <taxon>Ascomycota</taxon>
        <taxon>Pezizomycotina</taxon>
        <taxon>Sordariomycetes</taxon>
        <taxon>Hypocreomycetidae</taxon>
        <taxon>Hypocreales</taxon>
        <taxon>Nectriaceae</taxon>
        <taxon>Fusarium</taxon>
        <taxon>Fusarium fujikuroi species complex</taxon>
    </lineage>
</organism>